<dbReference type="EMBL" id="CBTN010000034">
    <property type="protein sequence ID" value="CDH56024.1"/>
    <property type="molecule type" value="Genomic_DNA"/>
</dbReference>
<comment type="caution">
    <text evidence="2">The sequence shown here is derived from an EMBL/GenBank/DDBJ whole genome shotgun (WGS) entry which is preliminary data.</text>
</comment>
<evidence type="ECO:0000313" key="2">
    <source>
        <dbReference type="EMBL" id="CDH56024.1"/>
    </source>
</evidence>
<dbReference type="PANTHER" id="PTHR24148:SF64">
    <property type="entry name" value="HETEROKARYON INCOMPATIBILITY DOMAIN-CONTAINING PROTEIN"/>
    <property type="match status" value="1"/>
</dbReference>
<name>A0A068S1B0_9FUNG</name>
<dbReference type="Proteomes" id="UP000027586">
    <property type="component" value="Unassembled WGS sequence"/>
</dbReference>
<evidence type="ECO:0000313" key="3">
    <source>
        <dbReference type="Proteomes" id="UP000027586"/>
    </source>
</evidence>
<proteinExistence type="predicted"/>
<sequence length="440" mass="51345">MTHDTDESGHPFKIDICLEDDKGNTRKAFLRRDLEGSFSEDDQVNTRKTTYEDGLGALLVDPHFLLLHVPDDGGKMKIIQPANNLYHRNQMIKRINETKQDTPSCYYALSHLWGLTENNRYLWHEIGDYVDDEEGNPVDPVSMRPEKRDALLKLLKEYPDSYWWVDVLCARTDTPLDIMGDIYSCCFECIAMIDCEPNLIRKIHAMSKKKIEFDELYCIKRKTEQRWPTYKELCETKAPQQIKRLCTFFDSKWWQRVWTWQEMALPLGDIRFMAETDTHRLHTNTITLDELLKYNTMVTSIQVCEGYNMLDEVDVSALKAVCGAVSSNLSNAAFAKYSNSRRLAGGVDHIYHTIESLRQSNRRCYDPVDYVYGVLGMMRIKIPRMDDSNKVWRHFLTKLDDLLPTRYGSFINIAGHIDLQKFETIGEIYTILDKTLQRIE</sequence>
<accession>A0A068S1B0</accession>
<organism evidence="2 3">
    <name type="scientific">Lichtheimia corymbifera JMRC:FSU:9682</name>
    <dbReference type="NCBI Taxonomy" id="1263082"/>
    <lineage>
        <taxon>Eukaryota</taxon>
        <taxon>Fungi</taxon>
        <taxon>Fungi incertae sedis</taxon>
        <taxon>Mucoromycota</taxon>
        <taxon>Mucoromycotina</taxon>
        <taxon>Mucoromycetes</taxon>
        <taxon>Mucorales</taxon>
        <taxon>Lichtheimiaceae</taxon>
        <taxon>Lichtheimia</taxon>
    </lineage>
</organism>
<gene>
    <name evidence="2" type="ORF">LCOR_07113.1</name>
</gene>
<dbReference type="AlphaFoldDB" id="A0A068S1B0"/>
<dbReference type="InterPro" id="IPR010730">
    <property type="entry name" value="HET"/>
</dbReference>
<dbReference type="VEuPathDB" id="FungiDB:LCOR_07113.1"/>
<dbReference type="InterPro" id="IPR052895">
    <property type="entry name" value="HetReg/Transcr_Mod"/>
</dbReference>
<evidence type="ECO:0000259" key="1">
    <source>
        <dbReference type="Pfam" id="PF06985"/>
    </source>
</evidence>
<dbReference type="PANTHER" id="PTHR24148">
    <property type="entry name" value="ANKYRIN REPEAT DOMAIN-CONTAINING PROTEIN 39 HOMOLOG-RELATED"/>
    <property type="match status" value="1"/>
</dbReference>
<protein>
    <recommendedName>
        <fullName evidence="1">Heterokaryon incompatibility domain-containing protein</fullName>
    </recommendedName>
</protein>
<reference evidence="2" key="1">
    <citation type="submission" date="2013-08" db="EMBL/GenBank/DDBJ databases">
        <title>Gene expansion shapes genome architecture in the human pathogen Lichtheimia corymbifera: an evolutionary genomics analysis in the ancient terrestrial Mucorales (Mucoromycotina).</title>
        <authorList>
            <person name="Schwartze V.U."/>
            <person name="Winter S."/>
            <person name="Shelest E."/>
            <person name="Marcet-Houben M."/>
            <person name="Horn F."/>
            <person name="Wehner S."/>
            <person name="Hoffmann K."/>
            <person name="Riege K."/>
            <person name="Sammeth M."/>
            <person name="Nowrousian M."/>
            <person name="Valiante V."/>
            <person name="Linde J."/>
            <person name="Jacobsen I.D."/>
            <person name="Marz M."/>
            <person name="Brakhage A.A."/>
            <person name="Gabaldon T."/>
            <person name="Bocker S."/>
            <person name="Voigt K."/>
        </authorList>
    </citation>
    <scope>NUCLEOTIDE SEQUENCE [LARGE SCALE GENOMIC DNA]</scope>
    <source>
        <strain evidence="2">FSU 9682</strain>
    </source>
</reference>
<keyword evidence="3" id="KW-1185">Reference proteome</keyword>
<dbReference type="Pfam" id="PF06985">
    <property type="entry name" value="HET"/>
    <property type="match status" value="1"/>
</dbReference>
<dbReference type="STRING" id="1263082.A0A068S1B0"/>
<feature type="domain" description="Heterokaryon incompatibility" evidence="1">
    <location>
        <begin position="106"/>
        <end position="262"/>
    </location>
</feature>